<dbReference type="OMA" id="RAMMDSH"/>
<feature type="domain" description="Nuclear speckle splicing regulatory protein 1 N-terminal" evidence="4">
    <location>
        <begin position="33"/>
        <end position="131"/>
    </location>
</feature>
<dbReference type="STRING" id="983966.A0A0H5C7F3"/>
<dbReference type="EMBL" id="KV453943">
    <property type="protein sequence ID" value="ODV71233.1"/>
    <property type="molecule type" value="Genomic_DNA"/>
</dbReference>
<dbReference type="Proteomes" id="UP000038830">
    <property type="component" value="Unassembled WGS sequence"/>
</dbReference>
<evidence type="ECO:0000313" key="8">
    <source>
        <dbReference type="Proteomes" id="UP000094389"/>
    </source>
</evidence>
<dbReference type="AlphaFoldDB" id="A0A0H5C7F3"/>
<name>A0A0H5C7F3_CYBJN</name>
<dbReference type="GO" id="GO:0000381">
    <property type="term" value="P:regulation of alternative mRNA splicing, via spliceosome"/>
    <property type="evidence" value="ECO:0007669"/>
    <property type="project" value="InterPro"/>
</dbReference>
<feature type="compositionally biased region" description="Low complexity" evidence="3">
    <location>
        <begin position="33"/>
        <end position="42"/>
    </location>
</feature>
<dbReference type="RefSeq" id="XP_020068272.1">
    <property type="nucleotide sequence ID" value="XM_020213862.1"/>
</dbReference>
<feature type="compositionally biased region" description="Low complexity" evidence="3">
    <location>
        <begin position="152"/>
        <end position="167"/>
    </location>
</feature>
<feature type="region of interest" description="Disordered" evidence="3">
    <location>
        <begin position="139"/>
        <end position="180"/>
    </location>
</feature>
<accession>A0A1E4RVC6</accession>
<dbReference type="InterPro" id="IPR053246">
    <property type="entry name" value="NS_splicing_regulatory_protein"/>
</dbReference>
<evidence type="ECO:0000256" key="3">
    <source>
        <dbReference type="SAM" id="MobiDB-lite"/>
    </source>
</evidence>
<dbReference type="Pfam" id="PF09745">
    <property type="entry name" value="NSRP1_N"/>
    <property type="match status" value="1"/>
</dbReference>
<evidence type="ECO:0000313" key="5">
    <source>
        <dbReference type="EMBL" id="CEP23867.1"/>
    </source>
</evidence>
<dbReference type="OrthoDB" id="3981273at2759"/>
<reference evidence="7" key="2">
    <citation type="journal article" date="2015" name="J. Biotechnol.">
        <title>The structure of the Cyberlindnera jadinii genome and its relation to Candida utilis analyzed by the occurrence of single nucleotide polymorphisms.</title>
        <authorList>
            <person name="Rupp O."/>
            <person name="Brinkrolf K."/>
            <person name="Buerth C."/>
            <person name="Kunigo M."/>
            <person name="Schneider J."/>
            <person name="Jaenicke S."/>
            <person name="Goesmann A."/>
            <person name="Puehler A."/>
            <person name="Jaeger K.-E."/>
            <person name="Ernst J.F."/>
        </authorList>
    </citation>
    <scope>NUCLEOTIDE SEQUENCE [LARGE SCALE GENOMIC DNA]</scope>
    <source>
        <strain evidence="7">ATCC 18201 / CBS 1600 / BCRC 20928 / JCM 3617 / NBRC 0987 / NRRL Y-1542</strain>
    </source>
</reference>
<keyword evidence="8" id="KW-1185">Reference proteome</keyword>
<evidence type="ECO:0000256" key="1">
    <source>
        <dbReference type="ARBA" id="ARBA00010126"/>
    </source>
</evidence>
<organism evidence="5 7">
    <name type="scientific">Cyberlindnera jadinii (strain ATCC 18201 / CBS 1600 / BCRC 20928 / JCM 3617 / NBRC 0987 / NRRL Y-1542)</name>
    <name type="common">Torula yeast</name>
    <name type="synonym">Candida utilis</name>
    <dbReference type="NCBI Taxonomy" id="983966"/>
    <lineage>
        <taxon>Eukaryota</taxon>
        <taxon>Fungi</taxon>
        <taxon>Dikarya</taxon>
        <taxon>Ascomycota</taxon>
        <taxon>Saccharomycotina</taxon>
        <taxon>Saccharomycetes</taxon>
        <taxon>Phaffomycetales</taxon>
        <taxon>Phaffomycetaceae</taxon>
        <taxon>Cyberlindnera</taxon>
    </lineage>
</organism>
<evidence type="ECO:0000256" key="2">
    <source>
        <dbReference type="ARBA" id="ARBA00023054"/>
    </source>
</evidence>
<dbReference type="GeneID" id="30988258"/>
<dbReference type="InterPro" id="IPR018612">
    <property type="entry name" value="NSRP1_N"/>
</dbReference>
<reference evidence="6 8" key="3">
    <citation type="journal article" date="2016" name="Proc. Natl. Acad. Sci. U.S.A.">
        <title>Comparative genomics of biotechnologically important yeasts.</title>
        <authorList>
            <person name="Riley R."/>
            <person name="Haridas S."/>
            <person name="Wolfe K.H."/>
            <person name="Lopes M.R."/>
            <person name="Hittinger C.T."/>
            <person name="Goeker M."/>
            <person name="Salamov A.A."/>
            <person name="Wisecaver J.H."/>
            <person name="Long T.M."/>
            <person name="Calvey C.H."/>
            <person name="Aerts A.L."/>
            <person name="Barry K.W."/>
            <person name="Choi C."/>
            <person name="Clum A."/>
            <person name="Coughlan A.Y."/>
            <person name="Deshpande S."/>
            <person name="Douglass A.P."/>
            <person name="Hanson S.J."/>
            <person name="Klenk H.-P."/>
            <person name="LaButti K.M."/>
            <person name="Lapidus A."/>
            <person name="Lindquist E.A."/>
            <person name="Lipzen A.M."/>
            <person name="Meier-Kolthoff J.P."/>
            <person name="Ohm R.A."/>
            <person name="Otillar R.P."/>
            <person name="Pangilinan J.L."/>
            <person name="Peng Y."/>
            <person name="Rokas A."/>
            <person name="Rosa C.A."/>
            <person name="Scheuner C."/>
            <person name="Sibirny A.A."/>
            <person name="Slot J.C."/>
            <person name="Stielow J.B."/>
            <person name="Sun H."/>
            <person name="Kurtzman C.P."/>
            <person name="Blackwell M."/>
            <person name="Grigoriev I.V."/>
            <person name="Jeffries T.W."/>
        </authorList>
    </citation>
    <scope>NUCLEOTIDE SEQUENCE [LARGE SCALE GENOMIC DNA]</scope>
    <source>
        <strain evidence="8">ATCC 18201 / CBS 1600 / BCRC 20928 / JCM 3617 / NBRC 0987 / NRRL Y-1542</strain>
        <strain evidence="6">NRRL Y-1542</strain>
    </source>
</reference>
<reference evidence="5" key="1">
    <citation type="submission" date="2014-12" db="EMBL/GenBank/DDBJ databases">
        <authorList>
            <person name="Jaenicke S."/>
        </authorList>
    </citation>
    <scope>NUCLEOTIDE SEQUENCE [LARGE SCALE GENOMIC DNA]</scope>
    <source>
        <strain evidence="5">CBS1600</strain>
    </source>
</reference>
<gene>
    <name evidence="5" type="ORF">BN1211_4544</name>
    <name evidence="6" type="ORF">CYBJADRAFT_164611</name>
</gene>
<dbReference type="PANTHER" id="PTHR47845">
    <property type="entry name" value="NUCLEAR SPECKLE SPLICING REGULATORY PROTEIN 1 HOMOLOG"/>
    <property type="match status" value="1"/>
</dbReference>
<evidence type="ECO:0000313" key="6">
    <source>
        <dbReference type="EMBL" id="ODV71233.1"/>
    </source>
</evidence>
<comment type="similarity">
    <text evidence="1">Belongs to the NSRP1 family.</text>
</comment>
<sequence>MSALGFGGESSSDEQEETVEQWRRSVQKRSKKQQQQQQPSVVDESIYQYDEHYDRLQDERKQLKRPKVEGPRFMKNLLIAKEQRKQDKDRVEDVRAARERELEGDEYKDKEVFVTDGYKQHKTLRQGEEAKAVRVLLSTRKPSGQAEESAKAAKAADTADTADTAETTEPDVKPAISKSRLLPPLDETVVLEYRQRYLQRCVK</sequence>
<proteinExistence type="inferred from homology"/>
<keyword evidence="2" id="KW-0175">Coiled coil</keyword>
<feature type="region of interest" description="Disordered" evidence="3">
    <location>
        <begin position="1"/>
        <end position="46"/>
    </location>
</feature>
<accession>A0A0H5C7F3</accession>
<evidence type="ECO:0000259" key="4">
    <source>
        <dbReference type="Pfam" id="PF09745"/>
    </source>
</evidence>
<dbReference type="EMBL" id="CDQK01000005">
    <property type="protein sequence ID" value="CEP23867.1"/>
    <property type="molecule type" value="Genomic_DNA"/>
</dbReference>
<protein>
    <recommendedName>
        <fullName evidence="4">Nuclear speckle splicing regulatory protein 1 N-terminal domain-containing protein</fullName>
    </recommendedName>
</protein>
<dbReference type="PANTHER" id="PTHR47845:SF1">
    <property type="entry name" value="NUCLEAR SPECKLE SPLICING REGULATORY PROTEIN 1 HOMOLOG"/>
    <property type="match status" value="1"/>
</dbReference>
<evidence type="ECO:0000313" key="7">
    <source>
        <dbReference type="Proteomes" id="UP000038830"/>
    </source>
</evidence>
<dbReference type="Proteomes" id="UP000094389">
    <property type="component" value="Unassembled WGS sequence"/>
</dbReference>